<feature type="region of interest" description="Disordered" evidence="1">
    <location>
        <begin position="106"/>
        <end position="181"/>
    </location>
</feature>
<proteinExistence type="predicted"/>
<dbReference type="SUPFAM" id="SSF109843">
    <property type="entry name" value="CAPPD, an extracellular domain of amyloid beta A4 protein"/>
    <property type="match status" value="1"/>
</dbReference>
<accession>A0A1F7L0R2</accession>
<reference evidence="2 3" key="1">
    <citation type="journal article" date="2016" name="Nat. Commun.">
        <title>Thousands of microbial genomes shed light on interconnected biogeochemical processes in an aquifer system.</title>
        <authorList>
            <person name="Anantharaman K."/>
            <person name="Brown C.T."/>
            <person name="Hug L.A."/>
            <person name="Sharon I."/>
            <person name="Castelle C.J."/>
            <person name="Probst A.J."/>
            <person name="Thomas B.C."/>
            <person name="Singh A."/>
            <person name="Wilkins M.J."/>
            <person name="Karaoz U."/>
            <person name="Brodie E.L."/>
            <person name="Williams K.H."/>
            <person name="Hubbard S.S."/>
            <person name="Banfield J.F."/>
        </authorList>
    </citation>
    <scope>NUCLEOTIDE SEQUENCE [LARGE SCALE GENOMIC DNA]</scope>
</reference>
<organism evidence="2 3">
    <name type="scientific">Candidatus Roizmanbacteria bacterium RIFOXYD1_FULL_38_12</name>
    <dbReference type="NCBI Taxonomy" id="1802093"/>
    <lineage>
        <taxon>Bacteria</taxon>
        <taxon>Candidatus Roizmaniibacteriota</taxon>
    </lineage>
</organism>
<evidence type="ECO:0000313" key="3">
    <source>
        <dbReference type="Proteomes" id="UP000177050"/>
    </source>
</evidence>
<dbReference type="Proteomes" id="UP000177050">
    <property type="component" value="Unassembled WGS sequence"/>
</dbReference>
<dbReference type="InterPro" id="IPR036176">
    <property type="entry name" value="E2_sf"/>
</dbReference>
<evidence type="ECO:0000313" key="2">
    <source>
        <dbReference type="EMBL" id="OGK73698.1"/>
    </source>
</evidence>
<evidence type="ECO:0000256" key="1">
    <source>
        <dbReference type="SAM" id="MobiDB-lite"/>
    </source>
</evidence>
<feature type="compositionally biased region" description="Polar residues" evidence="1">
    <location>
        <begin position="83"/>
        <end position="94"/>
    </location>
</feature>
<feature type="compositionally biased region" description="Basic and acidic residues" evidence="1">
    <location>
        <begin position="106"/>
        <end position="141"/>
    </location>
</feature>
<name>A0A1F7L0R2_9BACT</name>
<gene>
    <name evidence="2" type="ORF">A3K52_02840</name>
</gene>
<feature type="compositionally biased region" description="Basic and acidic residues" evidence="1">
    <location>
        <begin position="56"/>
        <end position="81"/>
    </location>
</feature>
<dbReference type="AlphaFoldDB" id="A0A1F7L0R2"/>
<sequence>MHKGSFLSDTFEKAIEAGQSMAKSGGKQLKQTFNPAQMIGNAIGIAKEGGGTDAVKGVEGRGATEAKEKRSSTALDFEKLQKRYQNQDKSQTDALRNRLFQLVKSGEEKVYSEKKQMEAQEKRDAAYLEQEKRRKEAEKQRQAQTTTEPQGKEKQSVLAPRKKKKGVQPSPTEIKPSTGKQ</sequence>
<comment type="caution">
    <text evidence="2">The sequence shown here is derived from an EMBL/GenBank/DDBJ whole genome shotgun (WGS) entry which is preliminary data.</text>
</comment>
<feature type="region of interest" description="Disordered" evidence="1">
    <location>
        <begin position="47"/>
        <end position="94"/>
    </location>
</feature>
<protein>
    <submittedName>
        <fullName evidence="2">Uncharacterized protein</fullName>
    </submittedName>
</protein>
<dbReference type="EMBL" id="MGBR01000001">
    <property type="protein sequence ID" value="OGK73698.1"/>
    <property type="molecule type" value="Genomic_DNA"/>
</dbReference>